<reference evidence="2 3" key="1">
    <citation type="journal article" date="2018" name="BMC Genomics">
        <title>Genomic evidence for intraspecific hybridization in a clonal and extremely halotolerant yeast.</title>
        <authorList>
            <person name="Gostincar C."/>
            <person name="Stajich J.E."/>
            <person name="Zupancic J."/>
            <person name="Zalar P."/>
            <person name="Gunde-Cimerman N."/>
        </authorList>
    </citation>
    <scope>NUCLEOTIDE SEQUENCE [LARGE SCALE GENOMIC DNA]</scope>
    <source>
        <strain evidence="2 3">EXF-171</strain>
    </source>
</reference>
<dbReference type="InterPro" id="IPR045967">
    <property type="entry name" value="HAM1-like_N"/>
</dbReference>
<proteinExistence type="predicted"/>
<feature type="domain" description="HAM1-like N-terminal" evidence="1">
    <location>
        <begin position="300"/>
        <end position="649"/>
    </location>
</feature>
<sequence>MAKVFSLRIRERTSISKRVLNISQLDNDPFKLASCSPVIADVSLQPYLLLYLLQLIKHHHLTSAQDTQKMSSCFGLRKKARDSDREPLLPQYEDDTTLQRKLHAKLHTYQQCRAISKGFMPSTEQIIINLRTLLASDLLSSDNVDLSESGRSLTKYTRQWLQQFMDLMQHKNGEDQIQDLIWFLSKSRISVDTSDIAARAKKARARADTAAAYQSLKTVGSLMLTSSDFRIFLSDLNTVGREVFKDSAFKLSGVAEQAGKTLEPSQKEQKLIAQPGQDAEAKGLISNQELVTEAKDVGTVVADGSAQVAKTAMESAEDKLEGDEGKTMLYRLKQAILKLRQRNDYSDSVSTLSLLIQRYAMVYSRAADEVQRAAEEDTHQNKALDRAMKNAWALITSFGDKEAWNKTEELWKKVMSHKDADPQFENMMNDVGNNLQSMLTDPSFFDNAQDRLQELRAKGQQTGKGSKMNDDVNELLMQAEVTFRSILEDSDIHGLLRTTLQLFHTLSPTNQATNSELIQDGINVFVPLLVAAVQYIPIPRLEVSNPDVDLLLENLIIEPGHTVNQTSFLPYRLKVETYNDFELMKHKFRTASHSTNLMTIKLDGLSARADEIGFWLRAHSGLLRLADEGIASFALDDQGIDIHVDVEICQDRLEQILTLKAVRVHIHKLNYTTRKSKLTWLAWLLKPFLRPLLRRTMEKQLATALADFFHAANRELLFARERLRATRISNPDDLLTFFRAVAARLTPAEDPDLYTRVGITPPDGGRVRKNVFKGVYAPGSIVKLWEEEAVHAAEQVEGFREDGWRNEVFDLQTRMMT</sequence>
<dbReference type="AlphaFoldDB" id="A0A3M7H5N2"/>
<organism evidence="2 3">
    <name type="scientific">Hortaea werneckii</name>
    <name type="common">Black yeast</name>
    <name type="synonym">Cladosporium werneckii</name>
    <dbReference type="NCBI Taxonomy" id="91943"/>
    <lineage>
        <taxon>Eukaryota</taxon>
        <taxon>Fungi</taxon>
        <taxon>Dikarya</taxon>
        <taxon>Ascomycota</taxon>
        <taxon>Pezizomycotina</taxon>
        <taxon>Dothideomycetes</taxon>
        <taxon>Dothideomycetidae</taxon>
        <taxon>Mycosphaerellales</taxon>
        <taxon>Teratosphaeriaceae</taxon>
        <taxon>Hortaea</taxon>
    </lineage>
</organism>
<dbReference type="EMBL" id="QWIQ01000090">
    <property type="protein sequence ID" value="RMZ08538.1"/>
    <property type="molecule type" value="Genomic_DNA"/>
</dbReference>
<dbReference type="SUPFAM" id="SSF55394">
    <property type="entry name" value="Bactericidal permeability-increasing protein, BPI"/>
    <property type="match status" value="1"/>
</dbReference>
<evidence type="ECO:0000259" key="1">
    <source>
        <dbReference type="Pfam" id="PF19343"/>
    </source>
</evidence>
<name>A0A3M7H5N2_HORWE</name>
<gene>
    <name evidence="2" type="ORF">D0862_03906</name>
</gene>
<dbReference type="GO" id="GO:0008289">
    <property type="term" value="F:lipid binding"/>
    <property type="evidence" value="ECO:0007669"/>
    <property type="project" value="InterPro"/>
</dbReference>
<comment type="caution">
    <text evidence="2">The sequence shown here is derived from an EMBL/GenBank/DDBJ whole genome shotgun (WGS) entry which is preliminary data.</text>
</comment>
<dbReference type="InterPro" id="IPR017943">
    <property type="entry name" value="Bactericidal_perm-incr_a/b_dom"/>
</dbReference>
<dbReference type="PANTHER" id="PTHR31138:SF4">
    <property type="entry name" value="DUF5923 DOMAIN-CONTAINING PROTEIN"/>
    <property type="match status" value="1"/>
</dbReference>
<evidence type="ECO:0000313" key="3">
    <source>
        <dbReference type="Proteomes" id="UP000281468"/>
    </source>
</evidence>
<dbReference type="Proteomes" id="UP000281468">
    <property type="component" value="Unassembled WGS sequence"/>
</dbReference>
<dbReference type="PANTHER" id="PTHR31138">
    <property type="entry name" value="CHROMOSOME 19, WHOLE GENOME SHOTGUN SEQUENCE"/>
    <property type="match status" value="1"/>
</dbReference>
<protein>
    <recommendedName>
        <fullName evidence="1">HAM1-like N-terminal domain-containing protein</fullName>
    </recommendedName>
</protein>
<dbReference type="VEuPathDB" id="FungiDB:BTJ68_05397"/>
<accession>A0A3M7H5N2</accession>
<dbReference type="Pfam" id="PF19343">
    <property type="entry name" value="HAM1_N"/>
    <property type="match status" value="1"/>
</dbReference>
<evidence type="ECO:0000313" key="2">
    <source>
        <dbReference type="EMBL" id="RMZ08538.1"/>
    </source>
</evidence>